<evidence type="ECO:0000313" key="8">
    <source>
        <dbReference type="Proteomes" id="UP000094008"/>
    </source>
</evidence>
<feature type="transmembrane region" description="Helical" evidence="6">
    <location>
        <begin position="332"/>
        <end position="350"/>
    </location>
</feature>
<evidence type="ECO:0000256" key="4">
    <source>
        <dbReference type="ARBA" id="ARBA00022989"/>
    </source>
</evidence>
<feature type="transmembrane region" description="Helical" evidence="6">
    <location>
        <begin position="356"/>
        <end position="376"/>
    </location>
</feature>
<feature type="transmembrane region" description="Helical" evidence="6">
    <location>
        <begin position="196"/>
        <end position="218"/>
    </location>
</feature>
<dbReference type="PANTHER" id="PTHR11706:SF33">
    <property type="entry name" value="NATURAL RESISTANCE-ASSOCIATED MACROPHAGE PROTEIN 2"/>
    <property type="match status" value="1"/>
</dbReference>
<keyword evidence="4 6" id="KW-1133">Transmembrane helix</keyword>
<name>A0A1A0VM28_MYCPR</name>
<keyword evidence="5 6" id="KW-0472">Membrane</keyword>
<keyword evidence="3 6" id="KW-0812">Transmembrane</keyword>
<protein>
    <submittedName>
        <fullName evidence="7">Mn transporter</fullName>
    </submittedName>
</protein>
<evidence type="ECO:0000313" key="7">
    <source>
        <dbReference type="EMBL" id="OBB84251.1"/>
    </source>
</evidence>
<feature type="transmembrane region" description="Helical" evidence="6">
    <location>
        <begin position="397"/>
        <end position="419"/>
    </location>
</feature>
<evidence type="ECO:0000256" key="3">
    <source>
        <dbReference type="ARBA" id="ARBA00022692"/>
    </source>
</evidence>
<feature type="transmembrane region" description="Helical" evidence="6">
    <location>
        <begin position="130"/>
        <end position="148"/>
    </location>
</feature>
<evidence type="ECO:0000256" key="5">
    <source>
        <dbReference type="ARBA" id="ARBA00023136"/>
    </source>
</evidence>
<evidence type="ECO:0000256" key="1">
    <source>
        <dbReference type="ARBA" id="ARBA00004141"/>
    </source>
</evidence>
<keyword evidence="2" id="KW-0813">Transport</keyword>
<organism evidence="7 8">
    <name type="scientific">Mycolicibacterium peregrinum</name>
    <name type="common">Mycobacterium peregrinum</name>
    <dbReference type="NCBI Taxonomy" id="43304"/>
    <lineage>
        <taxon>Bacteria</taxon>
        <taxon>Bacillati</taxon>
        <taxon>Actinomycetota</taxon>
        <taxon>Actinomycetes</taxon>
        <taxon>Mycobacteriales</taxon>
        <taxon>Mycobacteriaceae</taxon>
        <taxon>Mycolicibacterium</taxon>
    </lineage>
</organism>
<dbReference type="GO" id="GO:0015086">
    <property type="term" value="F:cadmium ion transmembrane transporter activity"/>
    <property type="evidence" value="ECO:0007669"/>
    <property type="project" value="TreeGrafter"/>
</dbReference>
<evidence type="ECO:0000256" key="2">
    <source>
        <dbReference type="ARBA" id="ARBA00022448"/>
    </source>
</evidence>
<dbReference type="RefSeq" id="WP_064886549.1">
    <property type="nucleotide sequence ID" value="NZ_LZSY01000161.1"/>
</dbReference>
<dbReference type="GO" id="GO:0005886">
    <property type="term" value="C:plasma membrane"/>
    <property type="evidence" value="ECO:0007669"/>
    <property type="project" value="TreeGrafter"/>
</dbReference>
<dbReference type="Pfam" id="PF01566">
    <property type="entry name" value="Nramp"/>
    <property type="match status" value="1"/>
</dbReference>
<dbReference type="Proteomes" id="UP000094008">
    <property type="component" value="Unassembled WGS sequence"/>
</dbReference>
<dbReference type="PANTHER" id="PTHR11706">
    <property type="entry name" value="SOLUTE CARRIER PROTEIN FAMILY 11 MEMBER"/>
    <property type="match status" value="1"/>
</dbReference>
<feature type="transmembrane region" description="Helical" evidence="6">
    <location>
        <begin position="289"/>
        <end position="311"/>
    </location>
</feature>
<gene>
    <name evidence="7" type="ORF">A5779_06565</name>
</gene>
<dbReference type="InterPro" id="IPR001046">
    <property type="entry name" value="NRAMP_fam"/>
</dbReference>
<reference evidence="8" key="1">
    <citation type="submission" date="2016-06" db="EMBL/GenBank/DDBJ databases">
        <authorList>
            <person name="Sutton G."/>
            <person name="Brinkac L."/>
            <person name="Sanka R."/>
            <person name="Adams M."/>
            <person name="Lau E."/>
            <person name="Mehaffy C."/>
            <person name="Tameris M."/>
            <person name="Hatherill M."/>
            <person name="Hanekom W."/>
            <person name="Mahomed H."/>
            <person name="Mcshane H."/>
        </authorList>
    </citation>
    <scope>NUCLEOTIDE SEQUENCE [LARGE SCALE GENOMIC DNA]</scope>
    <source>
        <strain evidence="8">852002-10433_SCH5171157</strain>
    </source>
</reference>
<dbReference type="GO" id="GO:0034755">
    <property type="term" value="P:iron ion transmembrane transport"/>
    <property type="evidence" value="ECO:0007669"/>
    <property type="project" value="TreeGrafter"/>
</dbReference>
<feature type="transmembrane region" description="Helical" evidence="6">
    <location>
        <begin position="96"/>
        <end position="118"/>
    </location>
</feature>
<feature type="transmembrane region" description="Helical" evidence="6">
    <location>
        <begin position="239"/>
        <end position="261"/>
    </location>
</feature>
<feature type="transmembrane region" description="Helical" evidence="6">
    <location>
        <begin position="57"/>
        <end position="75"/>
    </location>
</feature>
<feature type="transmembrane region" description="Helical" evidence="6">
    <location>
        <begin position="155"/>
        <end position="176"/>
    </location>
</feature>
<evidence type="ECO:0000256" key="6">
    <source>
        <dbReference type="SAM" id="Phobius"/>
    </source>
</evidence>
<dbReference type="OrthoDB" id="9787548at2"/>
<dbReference type="AlphaFoldDB" id="A0A1A0VM28"/>
<comment type="caution">
    <text evidence="7">The sequence shown here is derived from an EMBL/GenBank/DDBJ whole genome shotgun (WGS) entry which is preliminary data.</text>
</comment>
<sequence>MAPPSPPRNGFAAVKRRFTFSALLLVVGPGLLAGLSDDDPAGITTYSVLGASYGYQLLWVLLLSTVALVMFHGLAARMGVVTGQGLIGLVRQRYGVRVGAVVLLALVVANVGTISAEFAGVAAGFELFGIARYITVPVAAVAVSILVLRGSFHRVEHVLLALSTVLVAYVFSGILAKPDWTDAAHGLLVPTMPLDSGAIAIVTATVGTTLAPWGLAFIQSYAVDKKLRTEDLKLEGVDVVIGALLTGIIGFFVVVACAATLHRSERTISDAADASIALQPLAGDAAATLFAGGLIGAALLAASVLPLSTAYSVCEYSGFEAALDDGYQQARTFYLTFALVTAVGALVVVIPGIPLVTILVATQVLNAVLLIPLLCVMIAIGRDENLMGELTLRRRSVIAYSLVTAVVILCVVALGVVSVSA</sequence>
<dbReference type="EMBL" id="LZSY01000161">
    <property type="protein sequence ID" value="OBB84251.1"/>
    <property type="molecule type" value="Genomic_DNA"/>
</dbReference>
<comment type="subcellular location">
    <subcellularLocation>
        <location evidence="1">Membrane</location>
        <topology evidence="1">Multi-pass membrane protein</topology>
    </subcellularLocation>
</comment>
<dbReference type="GO" id="GO:0005384">
    <property type="term" value="F:manganese ion transmembrane transporter activity"/>
    <property type="evidence" value="ECO:0007669"/>
    <property type="project" value="TreeGrafter"/>
</dbReference>
<proteinExistence type="predicted"/>
<accession>A0A1A0VM28</accession>